<evidence type="ECO:0000313" key="5">
    <source>
        <dbReference type="Proteomes" id="UP001497600"/>
    </source>
</evidence>
<dbReference type="Proteomes" id="UP001497600">
    <property type="component" value="Chromosome F"/>
</dbReference>
<dbReference type="PANTHER" id="PTHR47336:SF2">
    <property type="entry name" value="TRANSCRIPTION FACTOR HMS1-RELATED"/>
    <property type="match status" value="1"/>
</dbReference>
<feature type="region of interest" description="Disordered" evidence="2">
    <location>
        <begin position="93"/>
        <end position="203"/>
    </location>
</feature>
<sequence length="886" mass="98637">MATFSDYQPVYEFDATDDFLQSLSGAVPSLSPVSMTGDDSQVMFGVPENNQNNYVDQVDYMNPNFGNPNIPNMTNDANGVNYPTNPIELFPEFNNNGGQSQVMYQSSNSNEYSPTVEDERKSSPMSTTNSFSHSSSNGLTPVSQNSISSTHTSPVSVHVKREEDRKPIPTPQSVLVPTPSESSTTSGGVNVTNSKITKPGKKDRCSHNMIEKKYRTNINSKILALRDAVPSLRIATGDSKDISLVDLEGLTPASKLNKASVLTKATEYIKHLEKKNEVLRRQNLELQRIIQEANCNSKPPTPPQGFGYVPPMNEQSFNTTVNPMHQQQHPQPQLQQQHQHQQQMYGGNFVYANQQGNVSPGLSGGQKVLLGGLATVMGSSMFSGDNDFKGLSALPFYQFLPRAVAHPSPMVVQGFSLIKTLILFGAIANIVYPHFISSFADKTSKKTTKSSNILIWKDFLLVNLGLQLPHIIDPQQKSEILSMLVGGSTFSYPKLFNNYILLSSAELTFENCLLNLVVGKLLITKFPLLKTMFNYNLSMKASLISNLEQKGGDEFLVRLNKMIHNIDGVSIFGSDLIFNKLINVVEGKPINYNCRDGSNRLKYVELYQRQSSNIYGILFSWRVLELTHQLNVKYLDNVASTEDEDTKKEVFENIYNDTESINVLMDGCTFGKLNKYFKLFKAVIIPDEYAIELKESIQKDIETCLGNFKGLAGESELTDSDTLGSYDDSSREDSFDEEFGEDVAKSFAVNEKTGSGIASQKSLISSLSLITEEEFFVLTSSLVLYYHNRNVDQAKKLLGHLCFRSENTELSFLSFTAILRVIMALSSDDCQHDEILDKLVRIVRVWLNDKSKNNVLDLNTRGSLSDLVVEKGMVINGISESEDEDN</sequence>
<dbReference type="PROSITE" id="PS50888">
    <property type="entry name" value="BHLH"/>
    <property type="match status" value="1"/>
</dbReference>
<dbReference type="SUPFAM" id="SSF47459">
    <property type="entry name" value="HLH, helix-loop-helix DNA-binding domain"/>
    <property type="match status" value="1"/>
</dbReference>
<keyword evidence="5" id="KW-1185">Reference proteome</keyword>
<feature type="compositionally biased region" description="Low complexity" evidence="2">
    <location>
        <begin position="146"/>
        <end position="157"/>
    </location>
</feature>
<gene>
    <name evidence="4" type="primary">CPH2</name>
    <name evidence="4" type="ORF">CAAN4_F03642</name>
</gene>
<dbReference type="Pfam" id="PF00010">
    <property type="entry name" value="HLH"/>
    <property type="match status" value="1"/>
</dbReference>
<evidence type="ECO:0000256" key="1">
    <source>
        <dbReference type="SAM" id="Coils"/>
    </source>
</evidence>
<evidence type="ECO:0000313" key="4">
    <source>
        <dbReference type="EMBL" id="CAK7911696.1"/>
    </source>
</evidence>
<dbReference type="EMBL" id="OZ004258">
    <property type="protein sequence ID" value="CAK7911696.1"/>
    <property type="molecule type" value="Genomic_DNA"/>
</dbReference>
<evidence type="ECO:0000259" key="3">
    <source>
        <dbReference type="PROSITE" id="PS50888"/>
    </source>
</evidence>
<proteinExistence type="predicted"/>
<feature type="compositionally biased region" description="Low complexity" evidence="2">
    <location>
        <begin position="173"/>
        <end position="189"/>
    </location>
</feature>
<feature type="compositionally biased region" description="Low complexity" evidence="2">
    <location>
        <begin position="123"/>
        <end position="136"/>
    </location>
</feature>
<dbReference type="InterPro" id="IPR052099">
    <property type="entry name" value="Regulatory_TF_Diverse"/>
</dbReference>
<dbReference type="Gene3D" id="4.10.280.10">
    <property type="entry name" value="Helix-loop-helix DNA-binding domain"/>
    <property type="match status" value="1"/>
</dbReference>
<feature type="coiled-coil region" evidence="1">
    <location>
        <begin position="262"/>
        <end position="296"/>
    </location>
</feature>
<protein>
    <submittedName>
        <fullName evidence="4">Transcription factor Cph2p</fullName>
    </submittedName>
</protein>
<dbReference type="SMART" id="SM00353">
    <property type="entry name" value="HLH"/>
    <property type="match status" value="1"/>
</dbReference>
<feature type="domain" description="BHLH" evidence="3">
    <location>
        <begin position="202"/>
        <end position="272"/>
    </location>
</feature>
<dbReference type="InterPro" id="IPR036638">
    <property type="entry name" value="HLH_DNA-bd_sf"/>
</dbReference>
<keyword evidence="1" id="KW-0175">Coiled coil</keyword>
<dbReference type="InterPro" id="IPR011598">
    <property type="entry name" value="bHLH_dom"/>
</dbReference>
<evidence type="ECO:0000256" key="2">
    <source>
        <dbReference type="SAM" id="MobiDB-lite"/>
    </source>
</evidence>
<reference evidence="4 5" key="1">
    <citation type="submission" date="2024-01" db="EMBL/GenBank/DDBJ databases">
        <authorList>
            <consortium name="Genoscope - CEA"/>
            <person name="William W."/>
        </authorList>
    </citation>
    <scope>NUCLEOTIDE SEQUENCE [LARGE SCALE GENOMIC DNA]</scope>
    <source>
        <strain evidence="4 5">29B2s-10</strain>
    </source>
</reference>
<organism evidence="4 5">
    <name type="scientific">[Candida] anglica</name>
    <dbReference type="NCBI Taxonomy" id="148631"/>
    <lineage>
        <taxon>Eukaryota</taxon>
        <taxon>Fungi</taxon>
        <taxon>Dikarya</taxon>
        <taxon>Ascomycota</taxon>
        <taxon>Saccharomycotina</taxon>
        <taxon>Pichiomycetes</taxon>
        <taxon>Debaryomycetaceae</taxon>
        <taxon>Kurtzmaniella</taxon>
    </lineage>
</organism>
<dbReference type="PANTHER" id="PTHR47336">
    <property type="entry name" value="TRANSCRIPTION FACTOR HMS1-RELATED"/>
    <property type="match status" value="1"/>
</dbReference>
<name>A0ABP0EGC4_9ASCO</name>
<feature type="compositionally biased region" description="Polar residues" evidence="2">
    <location>
        <begin position="93"/>
        <end position="113"/>
    </location>
</feature>
<accession>A0ABP0EGC4</accession>